<gene>
    <name evidence="1" type="ORF">C1645_823826</name>
</gene>
<protein>
    <submittedName>
        <fullName evidence="1">Uncharacterized protein</fullName>
    </submittedName>
</protein>
<sequence>MSKTCEECNDKYVGYWCNACNAYNAKRFQQNFKNWSSGNYTCRQNSEITAISAFRLCLTDRHLSHAQ</sequence>
<dbReference type="EMBL" id="QKYT01000192">
    <property type="protein sequence ID" value="RIA90094.1"/>
    <property type="molecule type" value="Genomic_DNA"/>
</dbReference>
<proteinExistence type="predicted"/>
<reference evidence="1 2" key="1">
    <citation type="submission" date="2018-06" db="EMBL/GenBank/DDBJ databases">
        <title>Comparative genomics reveals the genomic features of Rhizophagus irregularis, R. cerebriforme, R. diaphanum and Gigaspora rosea, and their symbiotic lifestyle signature.</title>
        <authorList>
            <person name="Morin E."/>
            <person name="San Clemente H."/>
            <person name="Chen E.C.H."/>
            <person name="De La Providencia I."/>
            <person name="Hainaut M."/>
            <person name="Kuo A."/>
            <person name="Kohler A."/>
            <person name="Murat C."/>
            <person name="Tang N."/>
            <person name="Roy S."/>
            <person name="Loubradou J."/>
            <person name="Henrissat B."/>
            <person name="Grigoriev I.V."/>
            <person name="Corradi N."/>
            <person name="Roux C."/>
            <person name="Martin F.M."/>
        </authorList>
    </citation>
    <scope>NUCLEOTIDE SEQUENCE [LARGE SCALE GENOMIC DNA]</scope>
    <source>
        <strain evidence="1 2">DAOM 227022</strain>
    </source>
</reference>
<keyword evidence="2" id="KW-1185">Reference proteome</keyword>
<dbReference type="AlphaFoldDB" id="A0A397T4W4"/>
<accession>A0A397T4W4</accession>
<evidence type="ECO:0000313" key="1">
    <source>
        <dbReference type="EMBL" id="RIA90094.1"/>
    </source>
</evidence>
<comment type="caution">
    <text evidence="1">The sequence shown here is derived from an EMBL/GenBank/DDBJ whole genome shotgun (WGS) entry which is preliminary data.</text>
</comment>
<organism evidence="1 2">
    <name type="scientific">Glomus cerebriforme</name>
    <dbReference type="NCBI Taxonomy" id="658196"/>
    <lineage>
        <taxon>Eukaryota</taxon>
        <taxon>Fungi</taxon>
        <taxon>Fungi incertae sedis</taxon>
        <taxon>Mucoromycota</taxon>
        <taxon>Glomeromycotina</taxon>
        <taxon>Glomeromycetes</taxon>
        <taxon>Glomerales</taxon>
        <taxon>Glomeraceae</taxon>
        <taxon>Glomus</taxon>
    </lineage>
</organism>
<dbReference type="Proteomes" id="UP000265703">
    <property type="component" value="Unassembled WGS sequence"/>
</dbReference>
<evidence type="ECO:0000313" key="2">
    <source>
        <dbReference type="Proteomes" id="UP000265703"/>
    </source>
</evidence>
<name>A0A397T4W4_9GLOM</name>